<dbReference type="EMBL" id="BGPR01140802">
    <property type="protein sequence ID" value="GBN67282.1"/>
    <property type="molecule type" value="Genomic_DNA"/>
</dbReference>
<comment type="caution">
    <text evidence="1">The sequence shown here is derived from an EMBL/GenBank/DDBJ whole genome shotgun (WGS) entry which is preliminary data.</text>
</comment>
<gene>
    <name evidence="1" type="ORF">AVEN_10403_1</name>
</gene>
<name>A0A4Y2QV62_ARAVE</name>
<sequence length="97" mass="10847">MASLSLSFREKPNAVYAAFNPPHVTSSRQRDNSDVIDGSAIYRHWLKIPKELSQRPAYDPAIPNSRKRPSTAMGVIFDNFPSVKRRIINPAPTNLGV</sequence>
<organism evidence="1 2">
    <name type="scientific">Araneus ventricosus</name>
    <name type="common">Orbweaver spider</name>
    <name type="synonym">Epeira ventricosa</name>
    <dbReference type="NCBI Taxonomy" id="182803"/>
    <lineage>
        <taxon>Eukaryota</taxon>
        <taxon>Metazoa</taxon>
        <taxon>Ecdysozoa</taxon>
        <taxon>Arthropoda</taxon>
        <taxon>Chelicerata</taxon>
        <taxon>Arachnida</taxon>
        <taxon>Araneae</taxon>
        <taxon>Araneomorphae</taxon>
        <taxon>Entelegynae</taxon>
        <taxon>Araneoidea</taxon>
        <taxon>Araneidae</taxon>
        <taxon>Araneus</taxon>
    </lineage>
</organism>
<evidence type="ECO:0000313" key="2">
    <source>
        <dbReference type="Proteomes" id="UP000499080"/>
    </source>
</evidence>
<accession>A0A4Y2QV62</accession>
<proteinExistence type="predicted"/>
<dbReference type="Proteomes" id="UP000499080">
    <property type="component" value="Unassembled WGS sequence"/>
</dbReference>
<dbReference type="AlphaFoldDB" id="A0A4Y2QV62"/>
<protein>
    <submittedName>
        <fullName evidence="1">Uncharacterized protein</fullName>
    </submittedName>
</protein>
<reference evidence="1 2" key="1">
    <citation type="journal article" date="2019" name="Sci. Rep.">
        <title>Orb-weaving spider Araneus ventricosus genome elucidates the spidroin gene catalogue.</title>
        <authorList>
            <person name="Kono N."/>
            <person name="Nakamura H."/>
            <person name="Ohtoshi R."/>
            <person name="Moran D.A.P."/>
            <person name="Shinohara A."/>
            <person name="Yoshida Y."/>
            <person name="Fujiwara M."/>
            <person name="Mori M."/>
            <person name="Tomita M."/>
            <person name="Arakawa K."/>
        </authorList>
    </citation>
    <scope>NUCLEOTIDE SEQUENCE [LARGE SCALE GENOMIC DNA]</scope>
</reference>
<evidence type="ECO:0000313" key="1">
    <source>
        <dbReference type="EMBL" id="GBN67282.1"/>
    </source>
</evidence>
<keyword evidence="2" id="KW-1185">Reference proteome</keyword>